<protein>
    <recommendedName>
        <fullName evidence="6">Ternary complex factor MIP1, leucine-zipper</fullName>
    </recommendedName>
</protein>
<feature type="region of interest" description="Disordered" evidence="1">
    <location>
        <begin position="575"/>
        <end position="622"/>
    </location>
</feature>
<feature type="region of interest" description="Disordered" evidence="1">
    <location>
        <begin position="202"/>
        <end position="246"/>
    </location>
</feature>
<sequence length="915" mass="102108">MVVRRFAGDTGDPGQEEGVEIMPMRGIEVASVGVDQCRKPLVTLKPLGQVKEQTCSKQKGVTTSQELRLVQKYMQEARPLEVGIDEVALRKLVKSSTFKKFVHRVELENEVVELHQQLEREVGLHNSLQSALSHPSSTELPEPVVHDLPSNVQRLLTDIAMLEVAVLRLETQASALQWDIAHERTERETIEHTLNTPITVSVQPQAAKVAPASPPSTPRLSTSHRALSPARSPAPKSPVKASPKSPTLATLKELLHTPAPEPDQFEFYTPPKSPKQLKSPKPKSPRRSLRSLWSALDGQSQSTFSSMSKKVDTTKDRTLSPHRAKSQRDHQSPPDATCFPAGAGILPSNLHLSTSLSPYTPGEQPRTNTPVTPACQPDTAPRKLLNPARFLVSTKRLAFWNNFSSSTIDNSSSTDDAETLNNRAANPTPEAELLFVPESLDCSSILDEDFPDDVRMRKLRRSRGMKQRPDQSPLSPLDNARMSTSSFSFSSRSDFSSEPPRKSMKESPRQSFKVSPRPSIKSSPRPSTVEKDDIQYVQEMWTQLPSDANTVSEEMVRCMVDIYCHLAEPSSDLHCEQKCPLSPSSHHGRLSTSSSLSSHSDSSIPSGARSPEMDPGQYGDVMGCDTTPDPYKAMGKLPWAHIGPYSDSYEVPWLSVGKDQLEYVAHSLGRFRLLVERLVKVDPSVMSHEQKLAFWINLYNALLMHAFLAYGIPRSDLKFFTLMQKAAYCVGGHWFNAAAIECNLLKAKIMLHRPQFALIMALQNKKLTEEQSHYGIDQAEPKVNFALACGGHSSPMVRIYTPEHIHDELDSAFQDYLRATVGMTAKGRVLLPKLVYNYAREFVEDDFVLEWVCRFLPIAQVTVIYECIQQRHRKRLFNSAPFSVCPYSFAFRYLFPKGLSGAGDIDLSTKPKFCT</sequence>
<feature type="region of interest" description="Disordered" evidence="1">
    <location>
        <begin position="350"/>
        <end position="380"/>
    </location>
</feature>
<feature type="compositionally biased region" description="Polar residues" evidence="1">
    <location>
        <begin position="297"/>
        <end position="308"/>
    </location>
</feature>
<proteinExistence type="predicted"/>
<keyword evidence="5" id="KW-1185">Reference proteome</keyword>
<feature type="compositionally biased region" description="Low complexity" evidence="1">
    <location>
        <begin position="228"/>
        <end position="246"/>
    </location>
</feature>
<feature type="domain" description="Ternary complex factor MIP1 leucine-zipper" evidence="3">
    <location>
        <begin position="103"/>
        <end position="182"/>
    </location>
</feature>
<dbReference type="InterPro" id="IPR025757">
    <property type="entry name" value="MIP1_Leuzipper"/>
</dbReference>
<evidence type="ECO:0000313" key="4">
    <source>
        <dbReference type="EMBL" id="KAG0568496.1"/>
    </source>
</evidence>
<comment type="caution">
    <text evidence="4">The sequence shown here is derived from an EMBL/GenBank/DDBJ whole genome shotgun (WGS) entry which is preliminary data.</text>
</comment>
<evidence type="ECO:0000259" key="3">
    <source>
        <dbReference type="Pfam" id="PF14389"/>
    </source>
</evidence>
<feature type="compositionally biased region" description="Basic residues" evidence="1">
    <location>
        <begin position="278"/>
        <end position="289"/>
    </location>
</feature>
<feature type="compositionally biased region" description="Basic and acidic residues" evidence="1">
    <location>
        <begin position="309"/>
        <end position="319"/>
    </location>
</feature>
<dbReference type="Pfam" id="PF14389">
    <property type="entry name" value="Lzipper-MIP1"/>
    <property type="match status" value="1"/>
</dbReference>
<feature type="region of interest" description="Disordered" evidence="1">
    <location>
        <begin position="260"/>
        <end position="338"/>
    </location>
</feature>
<evidence type="ECO:0008006" key="6">
    <source>
        <dbReference type="Google" id="ProtNLM"/>
    </source>
</evidence>
<organism evidence="4 5">
    <name type="scientific">Ceratodon purpureus</name>
    <name type="common">Fire moss</name>
    <name type="synonym">Dicranum purpureum</name>
    <dbReference type="NCBI Taxonomy" id="3225"/>
    <lineage>
        <taxon>Eukaryota</taxon>
        <taxon>Viridiplantae</taxon>
        <taxon>Streptophyta</taxon>
        <taxon>Embryophyta</taxon>
        <taxon>Bryophyta</taxon>
        <taxon>Bryophytina</taxon>
        <taxon>Bryopsida</taxon>
        <taxon>Dicranidae</taxon>
        <taxon>Pseudoditrichales</taxon>
        <taxon>Ditrichaceae</taxon>
        <taxon>Ceratodon</taxon>
    </lineage>
</organism>
<accession>A0A8T0H9A1</accession>
<feature type="region of interest" description="Disordered" evidence="1">
    <location>
        <begin position="459"/>
        <end position="531"/>
    </location>
</feature>
<evidence type="ECO:0000313" key="5">
    <source>
        <dbReference type="Proteomes" id="UP000822688"/>
    </source>
</evidence>
<evidence type="ECO:0000256" key="1">
    <source>
        <dbReference type="SAM" id="MobiDB-lite"/>
    </source>
</evidence>
<dbReference type="AlphaFoldDB" id="A0A8T0H9A1"/>
<feature type="compositionally biased region" description="Low complexity" evidence="1">
    <location>
        <begin position="483"/>
        <end position="497"/>
    </location>
</feature>
<dbReference type="InterPro" id="IPR006869">
    <property type="entry name" value="DUF547"/>
</dbReference>
<feature type="compositionally biased region" description="Basic and acidic residues" evidence="1">
    <location>
        <begin position="499"/>
        <end position="508"/>
    </location>
</feature>
<name>A0A8T0H9A1_CERPU</name>
<feature type="region of interest" description="Disordered" evidence="1">
    <location>
        <begin position="408"/>
        <end position="431"/>
    </location>
</feature>
<dbReference type="PANTHER" id="PTHR23054">
    <property type="entry name" value="TERNARY COMPLEX FACTOR MIP1, LEUCINE-ZIPPER-RELATED"/>
    <property type="match status" value="1"/>
</dbReference>
<feature type="compositionally biased region" description="Low complexity" evidence="1">
    <location>
        <begin position="515"/>
        <end position="527"/>
    </location>
</feature>
<gene>
    <name evidence="4" type="ORF">KC19_6G023300</name>
</gene>
<feature type="compositionally biased region" description="Low complexity" evidence="1">
    <location>
        <begin position="582"/>
        <end position="606"/>
    </location>
</feature>
<dbReference type="Proteomes" id="UP000822688">
    <property type="component" value="Chromosome 6"/>
</dbReference>
<dbReference type="EMBL" id="CM026427">
    <property type="protein sequence ID" value="KAG0568496.1"/>
    <property type="molecule type" value="Genomic_DNA"/>
</dbReference>
<evidence type="ECO:0000259" key="2">
    <source>
        <dbReference type="Pfam" id="PF04784"/>
    </source>
</evidence>
<dbReference type="PANTHER" id="PTHR23054:SF53">
    <property type="entry name" value="OS06G0704100 PROTEIN"/>
    <property type="match status" value="1"/>
</dbReference>
<reference evidence="4 5" key="1">
    <citation type="submission" date="2020-06" db="EMBL/GenBank/DDBJ databases">
        <title>WGS assembly of Ceratodon purpureus strain R40.</title>
        <authorList>
            <person name="Carey S.B."/>
            <person name="Jenkins J."/>
            <person name="Shu S."/>
            <person name="Lovell J.T."/>
            <person name="Sreedasyam A."/>
            <person name="Maumus F."/>
            <person name="Tiley G.P."/>
            <person name="Fernandez-Pozo N."/>
            <person name="Barry K."/>
            <person name="Chen C."/>
            <person name="Wang M."/>
            <person name="Lipzen A."/>
            <person name="Daum C."/>
            <person name="Saski C.A."/>
            <person name="Payton A.C."/>
            <person name="Mcbreen J.C."/>
            <person name="Conrad R.E."/>
            <person name="Kollar L.M."/>
            <person name="Olsson S."/>
            <person name="Huttunen S."/>
            <person name="Landis J.B."/>
            <person name="Wickett N.J."/>
            <person name="Johnson M.G."/>
            <person name="Rensing S.A."/>
            <person name="Grimwood J."/>
            <person name="Schmutz J."/>
            <person name="Mcdaniel S.F."/>
        </authorList>
    </citation>
    <scope>NUCLEOTIDE SEQUENCE [LARGE SCALE GENOMIC DNA]</scope>
    <source>
        <strain evidence="4 5">R40</strain>
    </source>
</reference>
<dbReference type="Pfam" id="PF04784">
    <property type="entry name" value="DUF547"/>
    <property type="match status" value="1"/>
</dbReference>
<feature type="domain" description="DUF547" evidence="2">
    <location>
        <begin position="684"/>
        <end position="817"/>
    </location>
</feature>